<dbReference type="SUPFAM" id="SSF48264">
    <property type="entry name" value="Cytochrome P450"/>
    <property type="match status" value="1"/>
</dbReference>
<name>A0A067P807_9AGAM</name>
<evidence type="ECO:0000256" key="6">
    <source>
        <dbReference type="ARBA" id="ARBA00023002"/>
    </source>
</evidence>
<dbReference type="HOGENOM" id="CLU_001570_2_3_1"/>
<dbReference type="GO" id="GO:0005506">
    <property type="term" value="F:iron ion binding"/>
    <property type="evidence" value="ECO:0007669"/>
    <property type="project" value="InterPro"/>
</dbReference>
<dbReference type="InParanoid" id="A0A067P807"/>
<keyword evidence="4 9" id="KW-0349">Heme</keyword>
<dbReference type="PANTHER" id="PTHR46300">
    <property type="entry name" value="P450, PUTATIVE (EUROFUNG)-RELATED-RELATED"/>
    <property type="match status" value="1"/>
</dbReference>
<dbReference type="EMBL" id="KL197752">
    <property type="protein sequence ID" value="KDQ51028.1"/>
    <property type="molecule type" value="Genomic_DNA"/>
</dbReference>
<evidence type="ECO:0000256" key="1">
    <source>
        <dbReference type="ARBA" id="ARBA00001971"/>
    </source>
</evidence>
<evidence type="ECO:0000256" key="9">
    <source>
        <dbReference type="PIRSR" id="PIRSR602401-1"/>
    </source>
</evidence>
<protein>
    <recommendedName>
        <fullName evidence="12">Cytochrome P450</fullName>
    </recommendedName>
</protein>
<proteinExistence type="inferred from homology"/>
<evidence type="ECO:0008006" key="12">
    <source>
        <dbReference type="Google" id="ProtNLM"/>
    </source>
</evidence>
<dbReference type="GO" id="GO:0004497">
    <property type="term" value="F:monooxygenase activity"/>
    <property type="evidence" value="ECO:0007669"/>
    <property type="project" value="UniProtKB-KW"/>
</dbReference>
<dbReference type="OrthoDB" id="2789670at2759"/>
<keyword evidence="11" id="KW-1185">Reference proteome</keyword>
<comment type="cofactor">
    <cofactor evidence="1 9">
        <name>heme</name>
        <dbReference type="ChEBI" id="CHEBI:30413"/>
    </cofactor>
</comment>
<dbReference type="Gene3D" id="1.10.630.10">
    <property type="entry name" value="Cytochrome P450"/>
    <property type="match status" value="1"/>
</dbReference>
<dbReference type="GO" id="GO:0020037">
    <property type="term" value="F:heme binding"/>
    <property type="evidence" value="ECO:0007669"/>
    <property type="project" value="InterPro"/>
</dbReference>
<dbReference type="InterPro" id="IPR036396">
    <property type="entry name" value="Cyt_P450_sf"/>
</dbReference>
<dbReference type="Pfam" id="PF00067">
    <property type="entry name" value="p450"/>
    <property type="match status" value="1"/>
</dbReference>
<evidence type="ECO:0000256" key="5">
    <source>
        <dbReference type="ARBA" id="ARBA00022723"/>
    </source>
</evidence>
<dbReference type="InterPro" id="IPR001128">
    <property type="entry name" value="Cyt_P450"/>
</dbReference>
<feature type="binding site" description="axial binding residue" evidence="9">
    <location>
        <position position="441"/>
    </location>
    <ligand>
        <name>heme</name>
        <dbReference type="ChEBI" id="CHEBI:30413"/>
    </ligand>
    <ligandPart>
        <name>Fe</name>
        <dbReference type="ChEBI" id="CHEBI:18248"/>
    </ligandPart>
</feature>
<dbReference type="GO" id="GO:0016705">
    <property type="term" value="F:oxidoreductase activity, acting on paired donors, with incorporation or reduction of molecular oxygen"/>
    <property type="evidence" value="ECO:0007669"/>
    <property type="project" value="InterPro"/>
</dbReference>
<gene>
    <name evidence="10" type="ORF">JAAARDRAFT_540910</name>
</gene>
<dbReference type="CDD" id="cd11065">
    <property type="entry name" value="CYP64-like"/>
    <property type="match status" value="1"/>
</dbReference>
<evidence type="ECO:0000256" key="7">
    <source>
        <dbReference type="ARBA" id="ARBA00023004"/>
    </source>
</evidence>
<dbReference type="InterPro" id="IPR050364">
    <property type="entry name" value="Cytochrome_P450_fung"/>
</dbReference>
<comment type="similarity">
    <text evidence="3">Belongs to the cytochrome P450 family.</text>
</comment>
<keyword evidence="6" id="KW-0560">Oxidoreductase</keyword>
<dbReference type="AlphaFoldDB" id="A0A067P807"/>
<keyword evidence="5 9" id="KW-0479">Metal-binding</keyword>
<dbReference type="PRINTS" id="PR00463">
    <property type="entry name" value="EP450I"/>
</dbReference>
<organism evidence="10 11">
    <name type="scientific">Jaapia argillacea MUCL 33604</name>
    <dbReference type="NCBI Taxonomy" id="933084"/>
    <lineage>
        <taxon>Eukaryota</taxon>
        <taxon>Fungi</taxon>
        <taxon>Dikarya</taxon>
        <taxon>Basidiomycota</taxon>
        <taxon>Agaricomycotina</taxon>
        <taxon>Agaricomycetes</taxon>
        <taxon>Agaricomycetidae</taxon>
        <taxon>Jaapiales</taxon>
        <taxon>Jaapiaceae</taxon>
        <taxon>Jaapia</taxon>
    </lineage>
</organism>
<keyword evidence="7 9" id="KW-0408">Iron</keyword>
<dbReference type="InterPro" id="IPR002401">
    <property type="entry name" value="Cyt_P450_E_grp-I"/>
</dbReference>
<evidence type="ECO:0000256" key="8">
    <source>
        <dbReference type="ARBA" id="ARBA00023033"/>
    </source>
</evidence>
<dbReference type="Proteomes" id="UP000027265">
    <property type="component" value="Unassembled WGS sequence"/>
</dbReference>
<dbReference type="PANTHER" id="PTHR46300:SF7">
    <property type="entry name" value="P450, PUTATIVE (EUROFUNG)-RELATED"/>
    <property type="match status" value="1"/>
</dbReference>
<sequence>MGVCPRPLLLTVALVVSLYIYGKRRHRKRSGGLPYPPGPKPAFLIGNLLQIPRSKQWITYWDWRGTYGDVVGFEAGGTRVLILNSARATVDLMEKRGAIYSDRNQTPMQQEVFGSKIELFSQMNNTPEFSLHRKVVNLGFSITASRDYRPSQEREAHALLGRLLDSPARYSTHLRRTTGAIILRVTYGHEVITDDDDLVKLNEEAIAHNIPIIDPTNFIVNFIPILRFLPSWAPGAGFKEYARISMDYLKKTADIPFKEIKDKVAAGSPPACYVTQLLEENGTITGQADEEKIIKLTASLMYGAGSDTTLVAIKTFLVAMLLYPDVQKQVQKEIDTEIGPDRAPTFADMESLPYLHSCILESLRWKPGAPVGLPHSLAKDDVYEGMFIPKDTVVMANVWGILHDEKMYPDPGRFWPERWDGRFPDAKDPRKFAFGFNRRICPGRHLAFNSFWIVVACIMAVFDVRKVKDAEGREVELDYDYEQAEFFLPWVECDITPRSPAAVALIKSLVSSAAPA</sequence>
<evidence type="ECO:0000256" key="4">
    <source>
        <dbReference type="ARBA" id="ARBA00022617"/>
    </source>
</evidence>
<dbReference type="STRING" id="933084.A0A067P807"/>
<comment type="pathway">
    <text evidence="2">Secondary metabolite biosynthesis.</text>
</comment>
<keyword evidence="8" id="KW-0503">Monooxygenase</keyword>
<evidence type="ECO:0000313" key="10">
    <source>
        <dbReference type="EMBL" id="KDQ51028.1"/>
    </source>
</evidence>
<accession>A0A067P807</accession>
<reference evidence="11" key="1">
    <citation type="journal article" date="2014" name="Proc. Natl. Acad. Sci. U.S.A.">
        <title>Extensive sampling of basidiomycete genomes demonstrates inadequacy of the white-rot/brown-rot paradigm for wood decay fungi.</title>
        <authorList>
            <person name="Riley R."/>
            <person name="Salamov A.A."/>
            <person name="Brown D.W."/>
            <person name="Nagy L.G."/>
            <person name="Floudas D."/>
            <person name="Held B.W."/>
            <person name="Levasseur A."/>
            <person name="Lombard V."/>
            <person name="Morin E."/>
            <person name="Otillar R."/>
            <person name="Lindquist E.A."/>
            <person name="Sun H."/>
            <person name="LaButti K.M."/>
            <person name="Schmutz J."/>
            <person name="Jabbour D."/>
            <person name="Luo H."/>
            <person name="Baker S.E."/>
            <person name="Pisabarro A.G."/>
            <person name="Walton J.D."/>
            <person name="Blanchette R.A."/>
            <person name="Henrissat B."/>
            <person name="Martin F."/>
            <person name="Cullen D."/>
            <person name="Hibbett D.S."/>
            <person name="Grigoriev I.V."/>
        </authorList>
    </citation>
    <scope>NUCLEOTIDE SEQUENCE [LARGE SCALE GENOMIC DNA]</scope>
    <source>
        <strain evidence="11">MUCL 33604</strain>
    </source>
</reference>
<evidence type="ECO:0000256" key="2">
    <source>
        <dbReference type="ARBA" id="ARBA00005179"/>
    </source>
</evidence>
<evidence type="ECO:0000256" key="3">
    <source>
        <dbReference type="ARBA" id="ARBA00010617"/>
    </source>
</evidence>
<evidence type="ECO:0000313" key="11">
    <source>
        <dbReference type="Proteomes" id="UP000027265"/>
    </source>
</evidence>